<evidence type="ECO:0000313" key="2">
    <source>
        <dbReference type="EMBL" id="KAG0317724.1"/>
    </source>
</evidence>
<dbReference type="PANTHER" id="PTHR28015:SF1">
    <property type="entry name" value="ATP SYNTHASE ASSEMBLY FACTOR FMC1, MITOCHONDRIAL"/>
    <property type="match status" value="1"/>
</dbReference>
<comment type="caution">
    <text evidence="2">The sequence shown here is derived from an EMBL/GenBank/DDBJ whole genome shotgun (WGS) entry which is preliminary data.</text>
</comment>
<organism evidence="2 3">
    <name type="scientific">Linnemannia gamsii</name>
    <dbReference type="NCBI Taxonomy" id="64522"/>
    <lineage>
        <taxon>Eukaryota</taxon>
        <taxon>Fungi</taxon>
        <taxon>Fungi incertae sedis</taxon>
        <taxon>Mucoromycota</taxon>
        <taxon>Mortierellomycotina</taxon>
        <taxon>Mortierellomycetes</taxon>
        <taxon>Mortierellales</taxon>
        <taxon>Mortierellaceae</taxon>
        <taxon>Linnemannia</taxon>
    </lineage>
</organism>
<dbReference type="GO" id="GO:0005759">
    <property type="term" value="C:mitochondrial matrix"/>
    <property type="evidence" value="ECO:0007669"/>
    <property type="project" value="TreeGrafter"/>
</dbReference>
<reference evidence="2" key="1">
    <citation type="journal article" date="2020" name="Fungal Divers.">
        <title>Resolving the Mortierellaceae phylogeny through synthesis of multi-gene phylogenetics and phylogenomics.</title>
        <authorList>
            <person name="Vandepol N."/>
            <person name="Liber J."/>
            <person name="Desiro A."/>
            <person name="Na H."/>
            <person name="Kennedy M."/>
            <person name="Barry K."/>
            <person name="Grigoriev I.V."/>
            <person name="Miller A.N."/>
            <person name="O'Donnell K."/>
            <person name="Stajich J.E."/>
            <person name="Bonito G."/>
        </authorList>
    </citation>
    <scope>NUCLEOTIDE SEQUENCE</scope>
    <source>
        <strain evidence="2">NVP60</strain>
    </source>
</reference>
<feature type="compositionally biased region" description="Low complexity" evidence="1">
    <location>
        <begin position="149"/>
        <end position="167"/>
    </location>
</feature>
<feature type="compositionally biased region" description="Basic and acidic residues" evidence="1">
    <location>
        <begin position="168"/>
        <end position="180"/>
    </location>
</feature>
<dbReference type="Proteomes" id="UP000823405">
    <property type="component" value="Unassembled WGS sequence"/>
</dbReference>
<feature type="region of interest" description="Disordered" evidence="1">
    <location>
        <begin position="139"/>
        <end position="182"/>
    </location>
</feature>
<dbReference type="PANTHER" id="PTHR28015">
    <property type="entry name" value="ATP SYNTHASE ASSEMBLY FACTOR FMC1, MITOCHONDRIAL"/>
    <property type="match status" value="1"/>
</dbReference>
<dbReference type="InterPro" id="IPR039196">
    <property type="entry name" value="Fmc1"/>
</dbReference>
<dbReference type="GO" id="GO:0033615">
    <property type="term" value="P:mitochondrial proton-transporting ATP synthase complex assembly"/>
    <property type="evidence" value="ECO:0007669"/>
    <property type="project" value="InterPro"/>
</dbReference>
<dbReference type="AlphaFoldDB" id="A0A9P6RH84"/>
<accession>A0A9P6RH84</accession>
<gene>
    <name evidence="2" type="ORF">BGZ97_004945</name>
</gene>
<evidence type="ECO:0000256" key="1">
    <source>
        <dbReference type="SAM" id="MobiDB-lite"/>
    </source>
</evidence>
<protein>
    <submittedName>
        <fullName evidence="2">Uncharacterized protein</fullName>
    </submittedName>
</protein>
<dbReference type="Pfam" id="PF13233">
    <property type="entry name" value="Complex1_LYR_2"/>
    <property type="match status" value="1"/>
</dbReference>
<keyword evidence="3" id="KW-1185">Reference proteome</keyword>
<proteinExistence type="predicted"/>
<name>A0A9P6RH84_9FUNG</name>
<evidence type="ECO:0000313" key="3">
    <source>
        <dbReference type="Proteomes" id="UP000823405"/>
    </source>
</evidence>
<dbReference type="OrthoDB" id="15893at2759"/>
<sequence length="209" mass="23721">MASPAVAARSQRLSHFRRILKELHLQYTHPNELRTGTGVLGINVHANKVWTEALKESFRKNANESDPVKLQKLQTDGEDLAVYLESQRRHKELVERYNPAFWDEEKGLQVDKTAKMVGFEMPSEFDETQKDKELVAPPRFSYKDNSKSEAAAGATAAEAAATKTVTEPYKELEKPEEPKKRTYMIPKAFGFAEQAQDDLGRAGDRKIRD</sequence>
<dbReference type="EMBL" id="JAAAIN010000228">
    <property type="protein sequence ID" value="KAG0317724.1"/>
    <property type="molecule type" value="Genomic_DNA"/>
</dbReference>